<accession>A0A5D2IC47</accession>
<feature type="transmembrane region" description="Helical" evidence="1">
    <location>
        <begin position="6"/>
        <end position="24"/>
    </location>
</feature>
<protein>
    <submittedName>
        <fullName evidence="2">Uncharacterized protein</fullName>
    </submittedName>
</protein>
<evidence type="ECO:0000256" key="1">
    <source>
        <dbReference type="SAM" id="Phobius"/>
    </source>
</evidence>
<sequence length="96" mass="11085">MLVPGSLGFDVVVLVSLLVVFLITQHKLRNMATRKEEVTRLLEMVSHETTYVEAQVVVEFYYYPKFQCVVCFALTTTPCSQCKSVRYKFVYILPLL</sequence>
<organism evidence="2 3">
    <name type="scientific">Gossypium tomentosum</name>
    <name type="common">Hawaiian cotton</name>
    <name type="synonym">Gossypium sandvicense</name>
    <dbReference type="NCBI Taxonomy" id="34277"/>
    <lineage>
        <taxon>Eukaryota</taxon>
        <taxon>Viridiplantae</taxon>
        <taxon>Streptophyta</taxon>
        <taxon>Embryophyta</taxon>
        <taxon>Tracheophyta</taxon>
        <taxon>Spermatophyta</taxon>
        <taxon>Magnoliopsida</taxon>
        <taxon>eudicotyledons</taxon>
        <taxon>Gunneridae</taxon>
        <taxon>Pentapetalae</taxon>
        <taxon>rosids</taxon>
        <taxon>malvids</taxon>
        <taxon>Malvales</taxon>
        <taxon>Malvaceae</taxon>
        <taxon>Malvoideae</taxon>
        <taxon>Gossypium</taxon>
    </lineage>
</organism>
<evidence type="ECO:0000313" key="2">
    <source>
        <dbReference type="EMBL" id="TYH40151.1"/>
    </source>
</evidence>
<gene>
    <name evidence="2" type="ORF">ES332_D12G227200v1</name>
</gene>
<keyword evidence="1" id="KW-1133">Transmembrane helix</keyword>
<reference evidence="2 3" key="1">
    <citation type="submission" date="2019-07" db="EMBL/GenBank/DDBJ databases">
        <title>WGS assembly of Gossypium tomentosum.</title>
        <authorList>
            <person name="Chen Z.J."/>
            <person name="Sreedasyam A."/>
            <person name="Ando A."/>
            <person name="Song Q."/>
            <person name="De L."/>
            <person name="Hulse-Kemp A."/>
            <person name="Ding M."/>
            <person name="Ye W."/>
            <person name="Kirkbride R."/>
            <person name="Jenkins J."/>
            <person name="Plott C."/>
            <person name="Lovell J."/>
            <person name="Lin Y.-M."/>
            <person name="Vaughn R."/>
            <person name="Liu B."/>
            <person name="Li W."/>
            <person name="Simpson S."/>
            <person name="Scheffler B."/>
            <person name="Saski C."/>
            <person name="Grover C."/>
            <person name="Hu G."/>
            <person name="Conover J."/>
            <person name="Carlson J."/>
            <person name="Shu S."/>
            <person name="Boston L."/>
            <person name="Williams M."/>
            <person name="Peterson D."/>
            <person name="Mcgee K."/>
            <person name="Jones D."/>
            <person name="Wendel J."/>
            <person name="Stelly D."/>
            <person name="Grimwood J."/>
            <person name="Schmutz J."/>
        </authorList>
    </citation>
    <scope>NUCLEOTIDE SEQUENCE [LARGE SCALE GENOMIC DNA]</scope>
    <source>
        <strain evidence="2">7179.01</strain>
    </source>
</reference>
<evidence type="ECO:0000313" key="3">
    <source>
        <dbReference type="Proteomes" id="UP000322667"/>
    </source>
</evidence>
<keyword evidence="1" id="KW-0812">Transmembrane</keyword>
<proteinExistence type="predicted"/>
<keyword evidence="3" id="KW-1185">Reference proteome</keyword>
<name>A0A5D2IC47_GOSTO</name>
<keyword evidence="1" id="KW-0472">Membrane</keyword>
<dbReference type="AlphaFoldDB" id="A0A5D2IC47"/>
<dbReference type="Proteomes" id="UP000322667">
    <property type="component" value="Chromosome D12"/>
</dbReference>
<dbReference type="EMBL" id="CM017634">
    <property type="protein sequence ID" value="TYH40151.1"/>
    <property type="molecule type" value="Genomic_DNA"/>
</dbReference>